<proteinExistence type="predicted"/>
<sequence length="39" mass="4445">MATMNKVRIGDCIIARWKTDLIPLLLSVAIYTMHGMIRV</sequence>
<feature type="transmembrane region" description="Helical" evidence="1">
    <location>
        <begin position="21"/>
        <end position="37"/>
    </location>
</feature>
<protein>
    <submittedName>
        <fullName evidence="2">Uncharacterized protein</fullName>
    </submittedName>
</protein>
<organism evidence="2">
    <name type="scientific">Arundo donax</name>
    <name type="common">Giant reed</name>
    <name type="synonym">Donax arundinaceus</name>
    <dbReference type="NCBI Taxonomy" id="35708"/>
    <lineage>
        <taxon>Eukaryota</taxon>
        <taxon>Viridiplantae</taxon>
        <taxon>Streptophyta</taxon>
        <taxon>Embryophyta</taxon>
        <taxon>Tracheophyta</taxon>
        <taxon>Spermatophyta</taxon>
        <taxon>Magnoliopsida</taxon>
        <taxon>Liliopsida</taxon>
        <taxon>Poales</taxon>
        <taxon>Poaceae</taxon>
        <taxon>PACMAD clade</taxon>
        <taxon>Arundinoideae</taxon>
        <taxon>Arundineae</taxon>
        <taxon>Arundo</taxon>
    </lineage>
</organism>
<reference evidence="2" key="1">
    <citation type="submission" date="2014-09" db="EMBL/GenBank/DDBJ databases">
        <authorList>
            <person name="Magalhaes I.L.F."/>
            <person name="Oliveira U."/>
            <person name="Santos F.R."/>
            <person name="Vidigal T.H.D.A."/>
            <person name="Brescovit A.D."/>
            <person name="Santos A.J."/>
        </authorList>
    </citation>
    <scope>NUCLEOTIDE SEQUENCE</scope>
    <source>
        <tissue evidence="2">Shoot tissue taken approximately 20 cm above the soil surface</tissue>
    </source>
</reference>
<evidence type="ECO:0000313" key="2">
    <source>
        <dbReference type="EMBL" id="JAE19063.1"/>
    </source>
</evidence>
<keyword evidence="1" id="KW-1133">Transmembrane helix</keyword>
<evidence type="ECO:0000256" key="1">
    <source>
        <dbReference type="SAM" id="Phobius"/>
    </source>
</evidence>
<dbReference type="EMBL" id="GBRH01178833">
    <property type="protein sequence ID" value="JAE19063.1"/>
    <property type="molecule type" value="Transcribed_RNA"/>
</dbReference>
<accession>A0A0A9GEJ7</accession>
<reference evidence="2" key="2">
    <citation type="journal article" date="2015" name="Data Brief">
        <title>Shoot transcriptome of the giant reed, Arundo donax.</title>
        <authorList>
            <person name="Barrero R.A."/>
            <person name="Guerrero F.D."/>
            <person name="Moolhuijzen P."/>
            <person name="Goolsby J.A."/>
            <person name="Tidwell J."/>
            <person name="Bellgard S.E."/>
            <person name="Bellgard M.I."/>
        </authorList>
    </citation>
    <scope>NUCLEOTIDE SEQUENCE</scope>
    <source>
        <tissue evidence="2">Shoot tissue taken approximately 20 cm above the soil surface</tissue>
    </source>
</reference>
<dbReference type="AlphaFoldDB" id="A0A0A9GEJ7"/>
<keyword evidence="1" id="KW-0472">Membrane</keyword>
<name>A0A0A9GEJ7_ARUDO</name>
<keyword evidence="1" id="KW-0812">Transmembrane</keyword>